<reference evidence="3 4" key="1">
    <citation type="submission" date="2024-09" db="EMBL/GenBank/DDBJ databases">
        <authorList>
            <person name="Sun Q."/>
            <person name="Mori K."/>
        </authorList>
    </citation>
    <scope>NUCLEOTIDE SEQUENCE [LARGE SCALE GENOMIC DNA]</scope>
    <source>
        <strain evidence="3 4">CCM 7706</strain>
    </source>
</reference>
<feature type="transmembrane region" description="Helical" evidence="2">
    <location>
        <begin position="99"/>
        <end position="118"/>
    </location>
</feature>
<comment type="similarity">
    <text evidence="1">Belongs to the sodium:galactoside symporter (TC 2.A.2) family.</text>
</comment>
<keyword evidence="2" id="KW-0812">Transmembrane</keyword>
<dbReference type="InterPro" id="IPR039672">
    <property type="entry name" value="MFS_2"/>
</dbReference>
<feature type="transmembrane region" description="Helical" evidence="2">
    <location>
        <begin position="280"/>
        <end position="299"/>
    </location>
</feature>
<feature type="transmembrane region" description="Helical" evidence="2">
    <location>
        <begin position="376"/>
        <end position="398"/>
    </location>
</feature>
<feature type="transmembrane region" description="Helical" evidence="2">
    <location>
        <begin position="28"/>
        <end position="53"/>
    </location>
</feature>
<dbReference type="Proteomes" id="UP001589798">
    <property type="component" value="Unassembled WGS sequence"/>
</dbReference>
<dbReference type="Pfam" id="PF13347">
    <property type="entry name" value="MFS_2"/>
    <property type="match status" value="1"/>
</dbReference>
<dbReference type="EMBL" id="JBHLWK010000019">
    <property type="protein sequence ID" value="MFC0205762.1"/>
    <property type="molecule type" value="Genomic_DNA"/>
</dbReference>
<keyword evidence="4" id="KW-1185">Reference proteome</keyword>
<feature type="transmembrane region" description="Helical" evidence="2">
    <location>
        <begin position="124"/>
        <end position="147"/>
    </location>
</feature>
<feature type="transmembrane region" description="Helical" evidence="2">
    <location>
        <begin position="159"/>
        <end position="183"/>
    </location>
</feature>
<feature type="transmembrane region" description="Helical" evidence="2">
    <location>
        <begin position="59"/>
        <end position="78"/>
    </location>
</feature>
<proteinExistence type="inferred from homology"/>
<dbReference type="Gene3D" id="1.20.1250.20">
    <property type="entry name" value="MFS general substrate transporter like domains"/>
    <property type="match status" value="2"/>
</dbReference>
<evidence type="ECO:0000313" key="4">
    <source>
        <dbReference type="Proteomes" id="UP001589798"/>
    </source>
</evidence>
<comment type="caution">
    <text evidence="3">The sequence shown here is derived from an EMBL/GenBank/DDBJ whole genome shotgun (WGS) entry which is preliminary data.</text>
</comment>
<evidence type="ECO:0000256" key="1">
    <source>
        <dbReference type="ARBA" id="ARBA00009617"/>
    </source>
</evidence>
<feature type="transmembrane region" description="Helical" evidence="2">
    <location>
        <begin position="195"/>
        <end position="214"/>
    </location>
</feature>
<dbReference type="PANTHER" id="PTHR11328">
    <property type="entry name" value="MAJOR FACILITATOR SUPERFAMILY DOMAIN-CONTAINING PROTEIN"/>
    <property type="match status" value="1"/>
</dbReference>
<dbReference type="InterPro" id="IPR036259">
    <property type="entry name" value="MFS_trans_sf"/>
</dbReference>
<dbReference type="PANTHER" id="PTHR11328:SF24">
    <property type="entry name" value="MAJOR FACILITATOR SUPERFAMILY (MFS) PROFILE DOMAIN-CONTAINING PROTEIN"/>
    <property type="match status" value="1"/>
</dbReference>
<organism evidence="3 4">
    <name type="scientific">Novosphingobium soli</name>
    <dbReference type="NCBI Taxonomy" id="574956"/>
    <lineage>
        <taxon>Bacteria</taxon>
        <taxon>Pseudomonadati</taxon>
        <taxon>Pseudomonadota</taxon>
        <taxon>Alphaproteobacteria</taxon>
        <taxon>Sphingomonadales</taxon>
        <taxon>Sphingomonadaceae</taxon>
        <taxon>Novosphingobium</taxon>
    </lineage>
</organism>
<accession>A0ABV6CZE4</accession>
<gene>
    <name evidence="3" type="ORF">ACFFJC_15965</name>
</gene>
<dbReference type="SUPFAM" id="SSF103473">
    <property type="entry name" value="MFS general substrate transporter"/>
    <property type="match status" value="1"/>
</dbReference>
<evidence type="ECO:0000256" key="2">
    <source>
        <dbReference type="SAM" id="Phobius"/>
    </source>
</evidence>
<feature type="transmembrane region" description="Helical" evidence="2">
    <location>
        <begin position="418"/>
        <end position="440"/>
    </location>
</feature>
<evidence type="ECO:0000313" key="3">
    <source>
        <dbReference type="EMBL" id="MFC0205762.1"/>
    </source>
</evidence>
<sequence>MATIYASARSPQNERAEPVQSGLSARRLAAFSTLAIPFTAAQLPILNFLPAIYAQQFGISLGALGTIFLLERLWGVFADPLVGTLSDRTRSRLGRRRPWIAAGVIVFALAAAALFFPPAGVSPLYLGLALFTFYLGCAMIQIPYLAWSGEISGQYHERTRVATFATVASSSALLLVILLPALIDHLHLGDDRLKLGAMGGFVLLALLPAAWLTLRAFPEAPAREASRAKPLGPLATIRVIAREKLLLRVILSDLAVTFGQGVRNTLLLFVVSIYMGLPEWGATLMLSQYIFGIAAGPIWMQVASRIGKHRAAITGELVQVAINLGLLALTPGNLGLLIALTAAQGLAQGSGNLMLRAMVSDIADQHRLKTGQDRTALFFSAFSISMKAGMALAVGVALPLVGAAGFDPAAAHNSPTALTALLVTFAVGPALAHLCSAALLRGFTLDEAAHAQIRRELDRRAAGAHA</sequence>
<keyword evidence="2" id="KW-1133">Transmembrane helix</keyword>
<feature type="transmembrane region" description="Helical" evidence="2">
    <location>
        <begin position="311"/>
        <end position="329"/>
    </location>
</feature>
<protein>
    <submittedName>
        <fullName evidence="3">MFS transporter</fullName>
    </submittedName>
</protein>
<keyword evidence="2" id="KW-0472">Membrane</keyword>
<dbReference type="RefSeq" id="WP_379488488.1">
    <property type="nucleotide sequence ID" value="NZ_JBHLWK010000019.1"/>
</dbReference>
<name>A0ABV6CZE4_9SPHN</name>